<evidence type="ECO:0000259" key="4">
    <source>
        <dbReference type="PROSITE" id="PS01124"/>
    </source>
</evidence>
<reference evidence="5 6" key="1">
    <citation type="submission" date="2019-08" db="EMBL/GenBank/DDBJ databases">
        <title>In-depth cultivation of the pig gut microbiome towards novel bacterial diversity and tailored functional studies.</title>
        <authorList>
            <person name="Wylensek D."/>
            <person name="Hitch T.C.A."/>
            <person name="Clavel T."/>
        </authorList>
    </citation>
    <scope>NUCLEOTIDE SEQUENCE [LARGE SCALE GENOMIC DNA]</scope>
    <source>
        <strain evidence="5 6">WCA-383-APC-5B</strain>
    </source>
</reference>
<evidence type="ECO:0000256" key="3">
    <source>
        <dbReference type="ARBA" id="ARBA00023163"/>
    </source>
</evidence>
<dbReference type="GO" id="GO:0003700">
    <property type="term" value="F:DNA-binding transcription factor activity"/>
    <property type="evidence" value="ECO:0007669"/>
    <property type="project" value="InterPro"/>
</dbReference>
<evidence type="ECO:0000256" key="1">
    <source>
        <dbReference type="ARBA" id="ARBA00023015"/>
    </source>
</evidence>
<organism evidence="5 6">
    <name type="scientific">Inconstantimicrobium porci</name>
    <dbReference type="NCBI Taxonomy" id="2652291"/>
    <lineage>
        <taxon>Bacteria</taxon>
        <taxon>Bacillati</taxon>
        <taxon>Bacillota</taxon>
        <taxon>Clostridia</taxon>
        <taxon>Eubacteriales</taxon>
        <taxon>Clostridiaceae</taxon>
        <taxon>Inconstantimicrobium</taxon>
    </lineage>
</organism>
<dbReference type="PANTHER" id="PTHR43280">
    <property type="entry name" value="ARAC-FAMILY TRANSCRIPTIONAL REGULATOR"/>
    <property type="match status" value="1"/>
</dbReference>
<dbReference type="RefSeq" id="WP_154531890.1">
    <property type="nucleotide sequence ID" value="NZ_JAQXTV010000214.1"/>
</dbReference>
<keyword evidence="1" id="KW-0805">Transcription regulation</keyword>
<proteinExistence type="predicted"/>
<keyword evidence="3" id="KW-0804">Transcription</keyword>
<evidence type="ECO:0000313" key="6">
    <source>
        <dbReference type="Proteomes" id="UP000460287"/>
    </source>
</evidence>
<dbReference type="Gene3D" id="1.10.10.60">
    <property type="entry name" value="Homeodomain-like"/>
    <property type="match status" value="2"/>
</dbReference>
<evidence type="ECO:0000256" key="2">
    <source>
        <dbReference type="ARBA" id="ARBA00023125"/>
    </source>
</evidence>
<protein>
    <submittedName>
        <fullName evidence="5">Helix-turn-helix transcriptional regulator</fullName>
    </submittedName>
</protein>
<dbReference type="PANTHER" id="PTHR43280:SF28">
    <property type="entry name" value="HTH-TYPE TRANSCRIPTIONAL ACTIVATOR RHAS"/>
    <property type="match status" value="1"/>
</dbReference>
<keyword evidence="2" id="KW-0238">DNA-binding</keyword>
<dbReference type="AlphaFoldDB" id="A0A7X2MZN3"/>
<dbReference type="SUPFAM" id="SSF46689">
    <property type="entry name" value="Homeodomain-like"/>
    <property type="match status" value="2"/>
</dbReference>
<gene>
    <name evidence="5" type="ORF">FYJ33_11435</name>
</gene>
<dbReference type="EMBL" id="VULX01000019">
    <property type="protein sequence ID" value="MSR91988.1"/>
    <property type="molecule type" value="Genomic_DNA"/>
</dbReference>
<dbReference type="SMART" id="SM00342">
    <property type="entry name" value="HTH_ARAC"/>
    <property type="match status" value="1"/>
</dbReference>
<evidence type="ECO:0000313" key="5">
    <source>
        <dbReference type="EMBL" id="MSR91988.1"/>
    </source>
</evidence>
<accession>A0A7X2MZN3</accession>
<dbReference type="GO" id="GO:0043565">
    <property type="term" value="F:sequence-specific DNA binding"/>
    <property type="evidence" value="ECO:0007669"/>
    <property type="project" value="InterPro"/>
</dbReference>
<name>A0A7X2MZN3_9CLOT</name>
<keyword evidence="6" id="KW-1185">Reference proteome</keyword>
<sequence>MYDSFDSDIYFFSSEVTFLLEKKDLNGLIELTKKKHQEELKENIDIQVKRDDLMMWNIVFARETIRNGSLKKYLHPVYNKYYTSIKSCDTLQKLQTIELDMINSYIDILINGIELTDNLIINKVIGYLHVHTENQVKLKEVADRFNISVGYLSTIFKKVTGMSVMQYLKRIKIERAKTLLTTTDMSLIEISTLLCFCNQGNFTKTFKRITGMTPTEYRNTNP</sequence>
<comment type="caution">
    <text evidence="5">The sequence shown here is derived from an EMBL/GenBank/DDBJ whole genome shotgun (WGS) entry which is preliminary data.</text>
</comment>
<dbReference type="Pfam" id="PF12833">
    <property type="entry name" value="HTH_18"/>
    <property type="match status" value="1"/>
</dbReference>
<dbReference type="PROSITE" id="PS01124">
    <property type="entry name" value="HTH_ARAC_FAMILY_2"/>
    <property type="match status" value="1"/>
</dbReference>
<dbReference type="InterPro" id="IPR018060">
    <property type="entry name" value="HTH_AraC"/>
</dbReference>
<dbReference type="InterPro" id="IPR009057">
    <property type="entry name" value="Homeodomain-like_sf"/>
</dbReference>
<dbReference type="Proteomes" id="UP000460287">
    <property type="component" value="Unassembled WGS sequence"/>
</dbReference>
<feature type="domain" description="HTH araC/xylS-type" evidence="4">
    <location>
        <begin position="122"/>
        <end position="220"/>
    </location>
</feature>